<reference evidence="2 3" key="1">
    <citation type="journal article" date="2012" name="J. Bacteriol.">
        <title>Genome sequence of the bacterium Streptomyces davawensis JCM 4913 and heterologous production of the unique antibiotic roseoflavin.</title>
        <authorList>
            <person name="Jankowitsch F."/>
            <person name="Schwarz J."/>
            <person name="Ruckert C."/>
            <person name="Gust B."/>
            <person name="Szczepanowski R."/>
            <person name="Blom J."/>
            <person name="Pelzer S."/>
            <person name="Kalinowski J."/>
            <person name="Mack M."/>
        </authorList>
    </citation>
    <scope>NUCLEOTIDE SEQUENCE [LARGE SCALE GENOMIC DNA]</scope>
    <source>
        <strain evidence="3">DSM 101723 / JCM 4913 / KCC S-0913 / 768</strain>
    </source>
</reference>
<organism evidence="2 3">
    <name type="scientific">Streptomyces davaonensis (strain DSM 101723 / JCM 4913 / KCC S-0913 / 768)</name>
    <dbReference type="NCBI Taxonomy" id="1214101"/>
    <lineage>
        <taxon>Bacteria</taxon>
        <taxon>Bacillati</taxon>
        <taxon>Actinomycetota</taxon>
        <taxon>Actinomycetes</taxon>
        <taxon>Kitasatosporales</taxon>
        <taxon>Streptomycetaceae</taxon>
        <taxon>Streptomyces</taxon>
    </lineage>
</organism>
<evidence type="ECO:0000313" key="2">
    <source>
        <dbReference type="EMBL" id="CCK31047.1"/>
    </source>
</evidence>
<gene>
    <name evidence="2" type="ORF">BN159_6668</name>
</gene>
<sequence>MRVQITRVHTTLYKTFDTPVRCTHPPSGSRPRPGLHDGPMKLMPPHAQARDGQRTVLNGHGIPIPEGEPLGHPRGRIEHATHGQPVKLTAEIKQPGTLSGNGSPTESKLGNGLAQGLVGGQLRGIHLRKPAPDHQPLCAIGKLFVAKGIEGDDFSTGGGKQLSVLRIRERER</sequence>
<keyword evidence="3" id="KW-1185">Reference proteome</keyword>
<evidence type="ECO:0000313" key="3">
    <source>
        <dbReference type="Proteomes" id="UP000008043"/>
    </source>
</evidence>
<evidence type="ECO:0000256" key="1">
    <source>
        <dbReference type="SAM" id="MobiDB-lite"/>
    </source>
</evidence>
<feature type="region of interest" description="Disordered" evidence="1">
    <location>
        <begin position="20"/>
        <end position="39"/>
    </location>
</feature>
<dbReference type="Proteomes" id="UP000008043">
    <property type="component" value="Chromosome"/>
</dbReference>
<proteinExistence type="predicted"/>
<dbReference type="HOGENOM" id="CLU_1554380_0_0_11"/>
<name>K4RCF7_STRDJ</name>
<dbReference type="AlphaFoldDB" id="K4RCF7"/>
<accession>K4RCF7</accession>
<protein>
    <submittedName>
        <fullName evidence="2">Uncharacterized protein</fullName>
    </submittedName>
</protein>
<dbReference type="EMBL" id="HE971709">
    <property type="protein sequence ID" value="CCK31047.1"/>
    <property type="molecule type" value="Genomic_DNA"/>
</dbReference>
<dbReference type="KEGG" id="sdv:BN159_6668"/>